<comment type="caution">
    <text evidence="3">The sequence shown here is derived from an EMBL/GenBank/DDBJ whole genome shotgun (WGS) entry which is preliminary data.</text>
</comment>
<gene>
    <name evidence="3" type="ORF">GCM10007384_37360</name>
</gene>
<proteinExistence type="predicted"/>
<evidence type="ECO:0000256" key="1">
    <source>
        <dbReference type="SAM" id="Phobius"/>
    </source>
</evidence>
<feature type="domain" description="HTH araC/xylS-type" evidence="2">
    <location>
        <begin position="465"/>
        <end position="573"/>
    </location>
</feature>
<feature type="transmembrane region" description="Helical" evidence="1">
    <location>
        <begin position="393"/>
        <end position="413"/>
    </location>
</feature>
<protein>
    <recommendedName>
        <fullName evidence="2">HTH araC/xylS-type domain-containing protein</fullName>
    </recommendedName>
</protein>
<keyword evidence="1" id="KW-1133">Transmembrane helix</keyword>
<keyword evidence="4" id="KW-1185">Reference proteome</keyword>
<dbReference type="Proteomes" id="UP000601108">
    <property type="component" value="Unassembled WGS sequence"/>
</dbReference>
<organism evidence="3 4">
    <name type="scientific">Aquimarina muelleri</name>
    <dbReference type="NCBI Taxonomy" id="279356"/>
    <lineage>
        <taxon>Bacteria</taxon>
        <taxon>Pseudomonadati</taxon>
        <taxon>Bacteroidota</taxon>
        <taxon>Flavobacteriia</taxon>
        <taxon>Flavobacteriales</taxon>
        <taxon>Flavobacteriaceae</taxon>
        <taxon>Aquimarina</taxon>
    </lineage>
</organism>
<dbReference type="InterPro" id="IPR011990">
    <property type="entry name" value="TPR-like_helical_dom_sf"/>
</dbReference>
<dbReference type="Pfam" id="PF12833">
    <property type="entry name" value="HTH_18"/>
    <property type="match status" value="1"/>
</dbReference>
<sequence>MKKIILTTSVFFILFTPSLFYPQNINLAEISMLSQKPYTELSEAYNLQINDSIISRSYAIAYLKKAKKNNDIIKKADGYYMLAEISERSKALLYADSIIQLTTSKEGIKYPAEAHIFKARLLGSQGRYRKSMEELVIANSYANKNENIDQQYRIKYFIGLLKNNLGEYKETLYTFKSIEKYYRSKFEEDNYKNRYNYIKSIYALGNAYNDNKNYDSAYYQNKKGIDLSLKSQDSILYPNFLLSSGVTNYYTKQYQSAVDSISKFIYIYGNDTNISKIYFTTSDLYLGKIYFEQNEIDKSIHYLKKVDSTTFAQKNFFPNLRSAYEILIKSYKQKENIEKQLYYIDRLLKFDSISSKEFKHLYKTINEEYSTPNLIYKKQEIIDSLKKNNKNKIVVVIILSSVSLVLILILLFNNRKKKVYKKRFLELLHQNNNTHPKEISNSLSTHKKEEKKDPTDIGISDIIVYDILKSLKEFEENQGFLNSNITISELSKEFKTNSKYLSKVINSHKNKGFSSYINDLRVDFVIKKLKSNSKFRKYTIKAIANEIGFNTTEAFSKSFYKSTGIYPSFFLKQLEKELKNL</sequence>
<dbReference type="SUPFAM" id="SSF48452">
    <property type="entry name" value="TPR-like"/>
    <property type="match status" value="1"/>
</dbReference>
<dbReference type="RefSeq" id="WP_027413769.1">
    <property type="nucleotide sequence ID" value="NZ_BMWS01000038.1"/>
</dbReference>
<name>A0A918N4Z5_9FLAO</name>
<keyword evidence="1" id="KW-0812">Transmembrane</keyword>
<evidence type="ECO:0000313" key="4">
    <source>
        <dbReference type="Proteomes" id="UP000601108"/>
    </source>
</evidence>
<dbReference type="PROSITE" id="PS01124">
    <property type="entry name" value="HTH_ARAC_FAMILY_2"/>
    <property type="match status" value="1"/>
</dbReference>
<accession>A0A918N4Z5</accession>
<evidence type="ECO:0000313" key="3">
    <source>
        <dbReference type="EMBL" id="GGX33144.1"/>
    </source>
</evidence>
<dbReference type="AlphaFoldDB" id="A0A918N4Z5"/>
<dbReference type="EMBL" id="BMWS01000038">
    <property type="protein sequence ID" value="GGX33144.1"/>
    <property type="molecule type" value="Genomic_DNA"/>
</dbReference>
<dbReference type="Gene3D" id="1.25.40.10">
    <property type="entry name" value="Tetratricopeptide repeat domain"/>
    <property type="match status" value="1"/>
</dbReference>
<reference evidence="3 4" key="1">
    <citation type="journal article" date="2014" name="Int. J. Syst. Evol. Microbiol.">
        <title>Complete genome sequence of Corynebacterium casei LMG S-19264T (=DSM 44701T), isolated from a smear-ripened cheese.</title>
        <authorList>
            <consortium name="US DOE Joint Genome Institute (JGI-PGF)"/>
            <person name="Walter F."/>
            <person name="Albersmeier A."/>
            <person name="Kalinowski J."/>
            <person name="Ruckert C."/>
        </authorList>
    </citation>
    <scope>NUCLEOTIDE SEQUENCE [LARGE SCALE GENOMIC DNA]</scope>
    <source>
        <strain evidence="3 4">KCTC 12285</strain>
    </source>
</reference>
<dbReference type="GO" id="GO:0043565">
    <property type="term" value="F:sequence-specific DNA binding"/>
    <property type="evidence" value="ECO:0007669"/>
    <property type="project" value="InterPro"/>
</dbReference>
<evidence type="ECO:0000259" key="2">
    <source>
        <dbReference type="PROSITE" id="PS01124"/>
    </source>
</evidence>
<dbReference type="GO" id="GO:0003700">
    <property type="term" value="F:DNA-binding transcription factor activity"/>
    <property type="evidence" value="ECO:0007669"/>
    <property type="project" value="InterPro"/>
</dbReference>
<dbReference type="Gene3D" id="1.10.10.60">
    <property type="entry name" value="Homeodomain-like"/>
    <property type="match status" value="2"/>
</dbReference>
<dbReference type="InterPro" id="IPR018060">
    <property type="entry name" value="HTH_AraC"/>
</dbReference>
<keyword evidence="1" id="KW-0472">Membrane</keyword>
<dbReference type="SMART" id="SM00342">
    <property type="entry name" value="HTH_ARAC"/>
    <property type="match status" value="1"/>
</dbReference>